<feature type="domain" description="PAC" evidence="1">
    <location>
        <begin position="101"/>
        <end position="146"/>
    </location>
</feature>
<dbReference type="PROSITE" id="PS50113">
    <property type="entry name" value="PAC"/>
    <property type="match status" value="1"/>
</dbReference>
<dbReference type="EMBL" id="JACIEH010000001">
    <property type="protein sequence ID" value="MBB4096755.1"/>
    <property type="molecule type" value="Genomic_DNA"/>
</dbReference>
<accession>A0A7W6JQR0</accession>
<protein>
    <submittedName>
        <fullName evidence="2">PAS domain-containing protein</fullName>
    </submittedName>
</protein>
<dbReference type="Gene3D" id="3.30.450.20">
    <property type="entry name" value="PAS domain"/>
    <property type="match status" value="1"/>
</dbReference>
<keyword evidence="3" id="KW-1185">Reference proteome</keyword>
<evidence type="ECO:0000313" key="3">
    <source>
        <dbReference type="Proteomes" id="UP000557392"/>
    </source>
</evidence>
<sequence>MPSHWIDRVAEPLVGRVPMGWARELHVVPFDVPVVLAPMPAAWECDLSDDSLRWTPGVFEIFGLPADQPVRRDDVVAMYSEESRAELKRLRDAAIATCGSFTFDAEIRRPDGELRWMRVTADVEVREGKAVYLYGLKQDITHLRRD</sequence>
<dbReference type="InterPro" id="IPR000700">
    <property type="entry name" value="PAS-assoc_C"/>
</dbReference>
<evidence type="ECO:0000259" key="1">
    <source>
        <dbReference type="PROSITE" id="PS50113"/>
    </source>
</evidence>
<dbReference type="InterPro" id="IPR001610">
    <property type="entry name" value="PAC"/>
</dbReference>
<dbReference type="InterPro" id="IPR035965">
    <property type="entry name" value="PAS-like_dom_sf"/>
</dbReference>
<dbReference type="Gene3D" id="2.10.70.100">
    <property type="match status" value="1"/>
</dbReference>
<dbReference type="AlphaFoldDB" id="A0A7W6JQR0"/>
<gene>
    <name evidence="2" type="ORF">GGR46_000288</name>
</gene>
<proteinExistence type="predicted"/>
<dbReference type="InterPro" id="IPR013655">
    <property type="entry name" value="PAS_fold_3"/>
</dbReference>
<comment type="caution">
    <text evidence="2">The sequence shown here is derived from an EMBL/GenBank/DDBJ whole genome shotgun (WGS) entry which is preliminary data.</text>
</comment>
<name>A0A7W6JQR0_9SPHN</name>
<reference evidence="2 3" key="1">
    <citation type="submission" date="2020-08" db="EMBL/GenBank/DDBJ databases">
        <title>Genomic Encyclopedia of Type Strains, Phase IV (KMG-IV): sequencing the most valuable type-strain genomes for metagenomic binning, comparative biology and taxonomic classification.</title>
        <authorList>
            <person name="Goeker M."/>
        </authorList>
    </citation>
    <scope>NUCLEOTIDE SEQUENCE [LARGE SCALE GENOMIC DNA]</scope>
    <source>
        <strain evidence="2 3">DSM 101806</strain>
    </source>
</reference>
<evidence type="ECO:0000313" key="2">
    <source>
        <dbReference type="EMBL" id="MBB4096755.1"/>
    </source>
</evidence>
<dbReference type="SMART" id="SM00086">
    <property type="entry name" value="PAC"/>
    <property type="match status" value="1"/>
</dbReference>
<dbReference type="Proteomes" id="UP000557392">
    <property type="component" value="Unassembled WGS sequence"/>
</dbReference>
<dbReference type="SUPFAM" id="SSF55785">
    <property type="entry name" value="PYP-like sensor domain (PAS domain)"/>
    <property type="match status" value="1"/>
</dbReference>
<dbReference type="Pfam" id="PF08447">
    <property type="entry name" value="PAS_3"/>
    <property type="match status" value="1"/>
</dbReference>
<dbReference type="RefSeq" id="WP_343057931.1">
    <property type="nucleotide sequence ID" value="NZ_JACIEH010000001.1"/>
</dbReference>
<organism evidence="2 3">
    <name type="scientific">Sphingomonas kyeonggiensis</name>
    <dbReference type="NCBI Taxonomy" id="1268553"/>
    <lineage>
        <taxon>Bacteria</taxon>
        <taxon>Pseudomonadati</taxon>
        <taxon>Pseudomonadota</taxon>
        <taxon>Alphaproteobacteria</taxon>
        <taxon>Sphingomonadales</taxon>
        <taxon>Sphingomonadaceae</taxon>
        <taxon>Sphingomonas</taxon>
    </lineage>
</organism>